<keyword evidence="1" id="KW-0472">Membrane</keyword>
<sequence length="69" mass="7621">MASGVRQLQSGTGPIFFLFSAVLFSFMVSHCGIWRTYSIIFFSVLFDSTFRSVHSPFVAVLACGNSSYP</sequence>
<feature type="transmembrane region" description="Helical" evidence="1">
    <location>
        <begin position="15"/>
        <end position="34"/>
    </location>
</feature>
<organism evidence="2 3">
    <name type="scientific">Aspergillus eucalypticola (strain CBS 122712 / IBT 29274)</name>
    <dbReference type="NCBI Taxonomy" id="1448314"/>
    <lineage>
        <taxon>Eukaryota</taxon>
        <taxon>Fungi</taxon>
        <taxon>Dikarya</taxon>
        <taxon>Ascomycota</taxon>
        <taxon>Pezizomycotina</taxon>
        <taxon>Eurotiomycetes</taxon>
        <taxon>Eurotiomycetidae</taxon>
        <taxon>Eurotiales</taxon>
        <taxon>Aspergillaceae</taxon>
        <taxon>Aspergillus</taxon>
        <taxon>Aspergillus subgen. Circumdati</taxon>
    </lineage>
</organism>
<evidence type="ECO:0000313" key="2">
    <source>
        <dbReference type="EMBL" id="PWY76528.1"/>
    </source>
</evidence>
<gene>
    <name evidence="2" type="ORF">BO83DRAFT_232081</name>
</gene>
<keyword evidence="1" id="KW-1133">Transmembrane helix</keyword>
<accession>A0A317VUJ8</accession>
<comment type="caution">
    <text evidence="2">The sequence shown here is derived from an EMBL/GenBank/DDBJ whole genome shotgun (WGS) entry which is preliminary data.</text>
</comment>
<proteinExistence type="predicted"/>
<dbReference type="AlphaFoldDB" id="A0A317VUJ8"/>
<evidence type="ECO:0000256" key="1">
    <source>
        <dbReference type="SAM" id="Phobius"/>
    </source>
</evidence>
<dbReference type="RefSeq" id="XP_025389518.1">
    <property type="nucleotide sequence ID" value="XM_025526905.1"/>
</dbReference>
<reference evidence="2" key="1">
    <citation type="submission" date="2016-12" db="EMBL/GenBank/DDBJ databases">
        <title>The genomes of Aspergillus section Nigri reveals drivers in fungal speciation.</title>
        <authorList>
            <consortium name="DOE Joint Genome Institute"/>
            <person name="Vesth T.C."/>
            <person name="Nybo J."/>
            <person name="Theobald S."/>
            <person name="Brandl J."/>
            <person name="Frisvad J.C."/>
            <person name="Nielsen K.F."/>
            <person name="Lyhne E.K."/>
            <person name="Kogle M.E."/>
            <person name="Kuo A."/>
            <person name="Riley R."/>
            <person name="Clum A."/>
            <person name="Nolan M."/>
            <person name="Lipzen A."/>
            <person name="Salamov A."/>
            <person name="Henrissat B."/>
            <person name="Wiebenga A."/>
            <person name="De vries R.P."/>
            <person name="Grigoriev I.V."/>
            <person name="Mortensen U.H."/>
            <person name="Andersen M.R."/>
            <person name="Baker S.E."/>
        </authorList>
    </citation>
    <scope>NUCLEOTIDE SEQUENCE</scope>
    <source>
        <strain evidence="2">CBS 122712</strain>
    </source>
</reference>
<protein>
    <submittedName>
        <fullName evidence="2">Uncharacterized protein</fullName>
    </submittedName>
</protein>
<dbReference type="Proteomes" id="UP000246171">
    <property type="component" value="Unassembled WGS sequence"/>
</dbReference>
<keyword evidence="1" id="KW-0812">Transmembrane</keyword>
<dbReference type="GeneID" id="37048867"/>
<dbReference type="VEuPathDB" id="FungiDB:BO83DRAFT_232081"/>
<evidence type="ECO:0000313" key="3">
    <source>
        <dbReference type="Proteomes" id="UP000246171"/>
    </source>
</evidence>
<name>A0A317VUJ8_ASPEC</name>
<dbReference type="EMBL" id="MSFU01000008">
    <property type="protein sequence ID" value="PWY76528.1"/>
    <property type="molecule type" value="Genomic_DNA"/>
</dbReference>
<keyword evidence="3" id="KW-1185">Reference proteome</keyword>